<dbReference type="AlphaFoldDB" id="A0A8T0RNW7"/>
<sequence length="86" mass="8752">MGGGHDMHGHNGGVKGFVSNLVHGGEGHGHGHGYPPPAAYPAHSAHYGGHMGSYHTGHGGGHHHGGYGGGKHKGGMFGGGKYRKWK</sequence>
<protein>
    <submittedName>
        <fullName evidence="2">Uncharacterized protein</fullName>
    </submittedName>
</protein>
<gene>
    <name evidence="2" type="ORF">PVAP13_5NG091581</name>
</gene>
<feature type="compositionally biased region" description="Basic residues" evidence="1">
    <location>
        <begin position="60"/>
        <end position="74"/>
    </location>
</feature>
<accession>A0A8T0RNW7</accession>
<dbReference type="EMBL" id="CM029046">
    <property type="protein sequence ID" value="KAG2586910.1"/>
    <property type="molecule type" value="Genomic_DNA"/>
</dbReference>
<name>A0A8T0RNW7_PANVG</name>
<evidence type="ECO:0000256" key="1">
    <source>
        <dbReference type="SAM" id="MobiDB-lite"/>
    </source>
</evidence>
<evidence type="ECO:0000313" key="2">
    <source>
        <dbReference type="EMBL" id="KAG2586910.1"/>
    </source>
</evidence>
<organism evidence="2 3">
    <name type="scientific">Panicum virgatum</name>
    <name type="common">Blackwell switchgrass</name>
    <dbReference type="NCBI Taxonomy" id="38727"/>
    <lineage>
        <taxon>Eukaryota</taxon>
        <taxon>Viridiplantae</taxon>
        <taxon>Streptophyta</taxon>
        <taxon>Embryophyta</taxon>
        <taxon>Tracheophyta</taxon>
        <taxon>Spermatophyta</taxon>
        <taxon>Magnoliopsida</taxon>
        <taxon>Liliopsida</taxon>
        <taxon>Poales</taxon>
        <taxon>Poaceae</taxon>
        <taxon>PACMAD clade</taxon>
        <taxon>Panicoideae</taxon>
        <taxon>Panicodae</taxon>
        <taxon>Paniceae</taxon>
        <taxon>Panicinae</taxon>
        <taxon>Panicum</taxon>
        <taxon>Panicum sect. Hiantes</taxon>
    </lineage>
</organism>
<dbReference type="Proteomes" id="UP000823388">
    <property type="component" value="Chromosome 5N"/>
</dbReference>
<comment type="caution">
    <text evidence="2">The sequence shown here is derived from an EMBL/GenBank/DDBJ whole genome shotgun (WGS) entry which is preliminary data.</text>
</comment>
<keyword evidence="3" id="KW-1185">Reference proteome</keyword>
<feature type="region of interest" description="Disordered" evidence="1">
    <location>
        <begin position="1"/>
        <end position="86"/>
    </location>
</feature>
<reference evidence="2" key="1">
    <citation type="submission" date="2020-05" db="EMBL/GenBank/DDBJ databases">
        <title>WGS assembly of Panicum virgatum.</title>
        <authorList>
            <person name="Lovell J.T."/>
            <person name="Jenkins J."/>
            <person name="Shu S."/>
            <person name="Juenger T.E."/>
            <person name="Schmutz J."/>
        </authorList>
    </citation>
    <scope>NUCLEOTIDE SEQUENCE</scope>
    <source>
        <strain evidence="2">AP13</strain>
    </source>
</reference>
<feature type="compositionally biased region" description="Low complexity" evidence="1">
    <location>
        <begin position="40"/>
        <end position="56"/>
    </location>
</feature>
<proteinExistence type="predicted"/>
<evidence type="ECO:0000313" key="3">
    <source>
        <dbReference type="Proteomes" id="UP000823388"/>
    </source>
</evidence>